<feature type="transmembrane region" description="Helical" evidence="6">
    <location>
        <begin position="37"/>
        <end position="59"/>
    </location>
</feature>
<keyword evidence="4 6" id="KW-1133">Transmembrane helix</keyword>
<dbReference type="InterPro" id="IPR051791">
    <property type="entry name" value="Pra-immunoreactive"/>
</dbReference>
<dbReference type="EMBL" id="BSTX01000002">
    <property type="protein sequence ID" value="GLZ78697.1"/>
    <property type="molecule type" value="Genomic_DNA"/>
</dbReference>
<feature type="transmembrane region" description="Helical" evidence="6">
    <location>
        <begin position="80"/>
        <end position="103"/>
    </location>
</feature>
<evidence type="ECO:0000256" key="4">
    <source>
        <dbReference type="ARBA" id="ARBA00022989"/>
    </source>
</evidence>
<evidence type="ECO:0000256" key="6">
    <source>
        <dbReference type="SAM" id="Phobius"/>
    </source>
</evidence>
<dbReference type="AlphaFoldDB" id="A0A9W6W3Z1"/>
<evidence type="ECO:0000256" key="5">
    <source>
        <dbReference type="ARBA" id="ARBA00023136"/>
    </source>
</evidence>
<keyword evidence="9" id="KW-1185">Reference proteome</keyword>
<evidence type="ECO:0000259" key="7">
    <source>
        <dbReference type="Pfam" id="PF06271"/>
    </source>
</evidence>
<dbReference type="PANTHER" id="PTHR36115:SF4">
    <property type="entry name" value="MEMBRANE PROTEIN"/>
    <property type="match status" value="1"/>
</dbReference>
<gene>
    <name evidence="8" type="ORF">Afil01_35040</name>
</gene>
<name>A0A9W6W3Z1_9ACTN</name>
<organism evidence="8 9">
    <name type="scientific">Actinorhabdospora filicis</name>
    <dbReference type="NCBI Taxonomy" id="1785913"/>
    <lineage>
        <taxon>Bacteria</taxon>
        <taxon>Bacillati</taxon>
        <taxon>Actinomycetota</taxon>
        <taxon>Actinomycetes</taxon>
        <taxon>Micromonosporales</taxon>
        <taxon>Micromonosporaceae</taxon>
        <taxon>Actinorhabdospora</taxon>
    </lineage>
</organism>
<keyword evidence="2" id="KW-1003">Cell membrane</keyword>
<dbReference type="PANTHER" id="PTHR36115">
    <property type="entry name" value="PROLINE-RICH ANTIGEN HOMOLOG-RELATED"/>
    <property type="match status" value="1"/>
</dbReference>
<reference evidence="8" key="1">
    <citation type="submission" date="2023-03" db="EMBL/GenBank/DDBJ databases">
        <title>Actinorhabdospora filicis NBRC 111898.</title>
        <authorList>
            <person name="Ichikawa N."/>
            <person name="Sato H."/>
            <person name="Tonouchi N."/>
        </authorList>
    </citation>
    <scope>NUCLEOTIDE SEQUENCE</scope>
    <source>
        <strain evidence="8">NBRC 111898</strain>
    </source>
</reference>
<evidence type="ECO:0000256" key="1">
    <source>
        <dbReference type="ARBA" id="ARBA00004651"/>
    </source>
</evidence>
<comment type="caution">
    <text evidence="8">The sequence shown here is derived from an EMBL/GenBank/DDBJ whole genome shotgun (WGS) entry which is preliminary data.</text>
</comment>
<protein>
    <recommendedName>
        <fullName evidence="7">RDD domain-containing protein</fullName>
    </recommendedName>
</protein>
<dbReference type="InterPro" id="IPR010432">
    <property type="entry name" value="RDD"/>
</dbReference>
<dbReference type="RefSeq" id="WP_285663845.1">
    <property type="nucleotide sequence ID" value="NZ_BSTX01000002.1"/>
</dbReference>
<feature type="domain" description="RDD" evidence="7">
    <location>
        <begin position="22"/>
        <end position="176"/>
    </location>
</feature>
<proteinExistence type="predicted"/>
<sequence length="196" mass="21337">MSVPTGGFTAPPRETAQPVPYLASPWERLGAKMIDQLIVGSAVSVVAVPLMILFMLDVLDQSEESRRRLAAGEHLGFGDAFPPSLLLMWAAVFVLSALATMAYDTILTVKWGATVGKRVLRLKIIQREDGATPGWGRMAARSGFTVVLGLVPCVNWLDPLWVFLNPDKQALHDKVARTVVVKLPPPQPVYAPYPGH</sequence>
<dbReference type="Proteomes" id="UP001165079">
    <property type="component" value="Unassembled WGS sequence"/>
</dbReference>
<evidence type="ECO:0000313" key="8">
    <source>
        <dbReference type="EMBL" id="GLZ78697.1"/>
    </source>
</evidence>
<evidence type="ECO:0000256" key="3">
    <source>
        <dbReference type="ARBA" id="ARBA00022692"/>
    </source>
</evidence>
<evidence type="ECO:0000256" key="2">
    <source>
        <dbReference type="ARBA" id="ARBA00022475"/>
    </source>
</evidence>
<keyword evidence="3 6" id="KW-0812">Transmembrane</keyword>
<dbReference type="GO" id="GO:0005886">
    <property type="term" value="C:plasma membrane"/>
    <property type="evidence" value="ECO:0007669"/>
    <property type="project" value="UniProtKB-SubCell"/>
</dbReference>
<dbReference type="Pfam" id="PF06271">
    <property type="entry name" value="RDD"/>
    <property type="match status" value="1"/>
</dbReference>
<comment type="subcellular location">
    <subcellularLocation>
        <location evidence="1">Cell membrane</location>
        <topology evidence="1">Multi-pass membrane protein</topology>
    </subcellularLocation>
</comment>
<evidence type="ECO:0000313" key="9">
    <source>
        <dbReference type="Proteomes" id="UP001165079"/>
    </source>
</evidence>
<keyword evidence="5 6" id="KW-0472">Membrane</keyword>
<accession>A0A9W6W3Z1</accession>